<organism evidence="1 2">
    <name type="scientific">Trichothecium roseum</name>
    <dbReference type="NCBI Taxonomy" id="47278"/>
    <lineage>
        <taxon>Eukaryota</taxon>
        <taxon>Fungi</taxon>
        <taxon>Dikarya</taxon>
        <taxon>Ascomycota</taxon>
        <taxon>Pezizomycotina</taxon>
        <taxon>Sordariomycetes</taxon>
        <taxon>Hypocreomycetidae</taxon>
        <taxon>Hypocreales</taxon>
        <taxon>Hypocreales incertae sedis</taxon>
        <taxon>Trichothecium</taxon>
    </lineage>
</organism>
<evidence type="ECO:0000313" key="1">
    <source>
        <dbReference type="EMBL" id="KAI9897275.1"/>
    </source>
</evidence>
<keyword evidence="2" id="KW-1185">Reference proteome</keyword>
<comment type="caution">
    <text evidence="1">The sequence shown here is derived from an EMBL/GenBank/DDBJ whole genome shotgun (WGS) entry which is preliminary data.</text>
</comment>
<accession>A0ACC0UT22</accession>
<dbReference type="EMBL" id="CM047947">
    <property type="protein sequence ID" value="KAI9897275.1"/>
    <property type="molecule type" value="Genomic_DNA"/>
</dbReference>
<evidence type="ECO:0000313" key="2">
    <source>
        <dbReference type="Proteomes" id="UP001163324"/>
    </source>
</evidence>
<name>A0ACC0UT22_9HYPO</name>
<reference evidence="1" key="1">
    <citation type="submission" date="2022-10" db="EMBL/GenBank/DDBJ databases">
        <title>Complete Genome of Trichothecium roseum strain YXFP-22015, a Plant Pathogen Isolated from Citrus.</title>
        <authorList>
            <person name="Wang Y."/>
            <person name="Zhu L."/>
        </authorList>
    </citation>
    <scope>NUCLEOTIDE SEQUENCE</scope>
    <source>
        <strain evidence="1">YXFP-22015</strain>
    </source>
</reference>
<dbReference type="Proteomes" id="UP001163324">
    <property type="component" value="Chromosome 8"/>
</dbReference>
<proteinExistence type="predicted"/>
<protein>
    <submittedName>
        <fullName evidence="1">Uncharacterized protein</fullName>
    </submittedName>
</protein>
<gene>
    <name evidence="1" type="ORF">N3K66_008297</name>
</gene>
<sequence>MAARQSTLGTHYYYYYQHQRPFHSSPTAQQQDGKGFPAWFVRGGTSNGLVINQADLSGSDQTAWRHVLPAAMGSPDPVHARQLDGMGSGVSSTSKIIVLSPASREDVDVNYTFVQVGIRDGELDTAGNCGNMSSAVGPVAWDWGLTRAGAGLVEEEDGGDGQRWAEVRMLNTNTNKILRSRFRVSGSPPRYDHTGSYSIDGVPGSGSLVTLDFLRPGGAKTGKVLPAGGPMTVLDLPDSGTKISASLVDVSNPGVFVAAADVERLSNKGEGKGGEETKKLTPASVEADETLKKRLEEIRRAGAVAMGLNPEVQSVPKVVMLRRANDEDGDGSADVECLAMSMGQAHRAVPLTLALCLGAACQIPGTVAAELANRGAGNKSSGKGGTVTIAHPSGKLEVGTTMGEDGEIEAARLLRTMRVLMKGEVCY</sequence>